<reference evidence="2" key="1">
    <citation type="submission" date="2016-10" db="EMBL/GenBank/DDBJ databases">
        <title>Genome sequence of Streptomyces malaysiense MUSC 136.</title>
        <authorList>
            <person name="Lee L.-H."/>
            <person name="Ser H.-L."/>
        </authorList>
    </citation>
    <scope>NUCLEOTIDE SEQUENCE [LARGE SCALE GENOMIC DNA]</scope>
    <source>
        <strain evidence="2">MUSC 136</strain>
    </source>
</reference>
<dbReference type="AlphaFoldDB" id="A0A1J4PXX4"/>
<keyword evidence="1" id="KW-0472">Membrane</keyword>
<keyword evidence="3" id="KW-1185">Reference proteome</keyword>
<protein>
    <submittedName>
        <fullName evidence="2">Uncharacterized protein</fullName>
    </submittedName>
</protein>
<sequence>MARPVGILLDLVGGPVIGALLFSEGIKTYRDGGSAGWPIAGSALLLINLRVAWRRFSRLRKRVTSP</sequence>
<organism evidence="2 3">
    <name type="scientific">Streptomyces malaysiense</name>
    <dbReference type="NCBI Taxonomy" id="1428626"/>
    <lineage>
        <taxon>Bacteria</taxon>
        <taxon>Bacillati</taxon>
        <taxon>Actinomycetota</taxon>
        <taxon>Actinomycetes</taxon>
        <taxon>Kitasatosporales</taxon>
        <taxon>Streptomycetaceae</taxon>
        <taxon>Streptomyces</taxon>
    </lineage>
</organism>
<feature type="transmembrane region" description="Helical" evidence="1">
    <location>
        <begin position="7"/>
        <end position="23"/>
    </location>
</feature>
<proteinExistence type="predicted"/>
<comment type="caution">
    <text evidence="2">The sequence shown here is derived from an EMBL/GenBank/DDBJ whole genome shotgun (WGS) entry which is preliminary data.</text>
</comment>
<keyword evidence="1" id="KW-0812">Transmembrane</keyword>
<dbReference type="EMBL" id="LBDA02000062">
    <property type="protein sequence ID" value="OIK24688.1"/>
    <property type="molecule type" value="Genomic_DNA"/>
</dbReference>
<dbReference type="Proteomes" id="UP000034838">
    <property type="component" value="Unassembled WGS sequence"/>
</dbReference>
<feature type="transmembrane region" description="Helical" evidence="1">
    <location>
        <begin position="35"/>
        <end position="53"/>
    </location>
</feature>
<dbReference type="OrthoDB" id="4312493at2"/>
<name>A0A1J4PXX4_9ACTN</name>
<accession>A0A1J4PXX4</accession>
<evidence type="ECO:0000313" key="3">
    <source>
        <dbReference type="Proteomes" id="UP000034838"/>
    </source>
</evidence>
<evidence type="ECO:0000256" key="1">
    <source>
        <dbReference type="SAM" id="Phobius"/>
    </source>
</evidence>
<evidence type="ECO:0000313" key="2">
    <source>
        <dbReference type="EMBL" id="OIK24688.1"/>
    </source>
</evidence>
<keyword evidence="1" id="KW-1133">Transmembrane helix</keyword>
<gene>
    <name evidence="2" type="ORF">VT52_026265</name>
</gene>